<reference evidence="1 2" key="1">
    <citation type="journal article" date="2019" name="G3 (Bethesda)">
        <title>Sequencing of a Wild Apple (Malus baccata) Genome Unravels the Differences Between Cultivated and Wild Apple Species Regarding Disease Resistance and Cold Tolerance.</title>
        <authorList>
            <person name="Chen X."/>
        </authorList>
    </citation>
    <scope>NUCLEOTIDE SEQUENCE [LARGE SCALE GENOMIC DNA]</scope>
    <source>
        <strain evidence="2">cv. Shandingzi</strain>
        <tissue evidence="1">Leaves</tissue>
    </source>
</reference>
<accession>A0A540L785</accession>
<sequence>MKLRESVSIGEYQVVFGLAAKRDEPGEIVVAAETMAEKRETTEKGNKGYQFIGQRGYWVSGHPLVLGWANG</sequence>
<gene>
    <name evidence="1" type="ORF">C1H46_032082</name>
</gene>
<dbReference type="AlphaFoldDB" id="A0A540L785"/>
<protein>
    <submittedName>
        <fullName evidence="1">Uncharacterized protein</fullName>
    </submittedName>
</protein>
<evidence type="ECO:0000313" key="1">
    <source>
        <dbReference type="EMBL" id="TQD82346.1"/>
    </source>
</evidence>
<proteinExistence type="predicted"/>
<keyword evidence="2" id="KW-1185">Reference proteome</keyword>
<name>A0A540L785_MALBA</name>
<evidence type="ECO:0000313" key="2">
    <source>
        <dbReference type="Proteomes" id="UP000315295"/>
    </source>
</evidence>
<dbReference type="EMBL" id="VIEB01000725">
    <property type="protein sequence ID" value="TQD82346.1"/>
    <property type="molecule type" value="Genomic_DNA"/>
</dbReference>
<dbReference type="Proteomes" id="UP000315295">
    <property type="component" value="Unassembled WGS sequence"/>
</dbReference>
<comment type="caution">
    <text evidence="1">The sequence shown here is derived from an EMBL/GenBank/DDBJ whole genome shotgun (WGS) entry which is preliminary data.</text>
</comment>
<organism evidence="1 2">
    <name type="scientific">Malus baccata</name>
    <name type="common">Siberian crab apple</name>
    <name type="synonym">Pyrus baccata</name>
    <dbReference type="NCBI Taxonomy" id="106549"/>
    <lineage>
        <taxon>Eukaryota</taxon>
        <taxon>Viridiplantae</taxon>
        <taxon>Streptophyta</taxon>
        <taxon>Embryophyta</taxon>
        <taxon>Tracheophyta</taxon>
        <taxon>Spermatophyta</taxon>
        <taxon>Magnoliopsida</taxon>
        <taxon>eudicotyledons</taxon>
        <taxon>Gunneridae</taxon>
        <taxon>Pentapetalae</taxon>
        <taxon>rosids</taxon>
        <taxon>fabids</taxon>
        <taxon>Rosales</taxon>
        <taxon>Rosaceae</taxon>
        <taxon>Amygdaloideae</taxon>
        <taxon>Maleae</taxon>
        <taxon>Malus</taxon>
    </lineage>
</organism>